<dbReference type="InterPro" id="IPR015947">
    <property type="entry name" value="PUA-like_sf"/>
</dbReference>
<dbReference type="EMBL" id="LGRX02029208">
    <property type="protein sequence ID" value="KAK3247108.1"/>
    <property type="molecule type" value="Genomic_DNA"/>
</dbReference>
<comment type="caution">
    <text evidence="2">The sequence shown here is derived from an EMBL/GenBank/DDBJ whole genome shotgun (WGS) entry which is preliminary data.</text>
</comment>
<evidence type="ECO:0000313" key="3">
    <source>
        <dbReference type="Proteomes" id="UP001190700"/>
    </source>
</evidence>
<protein>
    <recommendedName>
        <fullName evidence="1">ATP-sulfurylase PUA-like domain-containing protein</fullName>
    </recommendedName>
</protein>
<gene>
    <name evidence="2" type="ORF">CYMTET_43388</name>
</gene>
<keyword evidence="3" id="KW-1185">Reference proteome</keyword>
<dbReference type="PANTHER" id="PTHR43509">
    <property type="match status" value="1"/>
</dbReference>
<dbReference type="InterPro" id="IPR025980">
    <property type="entry name" value="ATP-Sase_PUA-like_dom"/>
</dbReference>
<sequence>MKLNQYQLGRSFPAAFAPGSQLQQLRVFCTQFSSADESWNAAPTADKGDLLKECNGRVLALSDRGACDVELLMNGGFSPLEGFMNQETYKHVVLNARLPNGTLFGLPVVLDTMDEFLKPGQKVALEYKARVLAVLEIDSKWIPDKPLEAYHCYGSTLLEHPGVQMICMERGKYYLGGNVYGLELPARDIPCATPSEVRAQLPKNAVSSIARCPPQDD</sequence>
<name>A0AAE0C2B1_9CHLO</name>
<evidence type="ECO:0000259" key="1">
    <source>
        <dbReference type="Pfam" id="PF14306"/>
    </source>
</evidence>
<organism evidence="2 3">
    <name type="scientific">Cymbomonas tetramitiformis</name>
    <dbReference type="NCBI Taxonomy" id="36881"/>
    <lineage>
        <taxon>Eukaryota</taxon>
        <taxon>Viridiplantae</taxon>
        <taxon>Chlorophyta</taxon>
        <taxon>Pyramimonadophyceae</taxon>
        <taxon>Pyramimonadales</taxon>
        <taxon>Pyramimonadaceae</taxon>
        <taxon>Cymbomonas</taxon>
    </lineage>
</organism>
<evidence type="ECO:0000313" key="2">
    <source>
        <dbReference type="EMBL" id="KAK3247108.1"/>
    </source>
</evidence>
<dbReference type="SUPFAM" id="SSF88697">
    <property type="entry name" value="PUA domain-like"/>
    <property type="match status" value="1"/>
</dbReference>
<reference evidence="2 3" key="1">
    <citation type="journal article" date="2015" name="Genome Biol. Evol.">
        <title>Comparative Genomics of a Bacterivorous Green Alga Reveals Evolutionary Causalities and Consequences of Phago-Mixotrophic Mode of Nutrition.</title>
        <authorList>
            <person name="Burns J.A."/>
            <person name="Paasch A."/>
            <person name="Narechania A."/>
            <person name="Kim E."/>
        </authorList>
    </citation>
    <scope>NUCLEOTIDE SEQUENCE [LARGE SCALE GENOMIC DNA]</scope>
    <source>
        <strain evidence="2 3">PLY_AMNH</strain>
    </source>
</reference>
<dbReference type="Gene3D" id="3.10.400.10">
    <property type="entry name" value="Sulfate adenylyltransferase"/>
    <property type="match status" value="1"/>
</dbReference>
<feature type="domain" description="ATP-sulfurylase PUA-like" evidence="1">
    <location>
        <begin position="51"/>
        <end position="182"/>
    </location>
</feature>
<proteinExistence type="predicted"/>
<dbReference type="Pfam" id="PF14306">
    <property type="entry name" value="PUA_2"/>
    <property type="match status" value="1"/>
</dbReference>
<dbReference type="PANTHER" id="PTHR43509:SF1">
    <property type="entry name" value="SULFATE ADENYLYLTRANSFERASE"/>
    <property type="match status" value="1"/>
</dbReference>
<dbReference type="AlphaFoldDB" id="A0AAE0C2B1"/>
<dbReference type="Proteomes" id="UP001190700">
    <property type="component" value="Unassembled WGS sequence"/>
</dbReference>
<accession>A0AAE0C2B1</accession>